<feature type="compositionally biased region" description="Basic and acidic residues" evidence="1">
    <location>
        <begin position="612"/>
        <end position="621"/>
    </location>
</feature>
<feature type="compositionally biased region" description="Low complexity" evidence="1">
    <location>
        <begin position="633"/>
        <end position="643"/>
    </location>
</feature>
<sequence length="707" mass="78266">MEESDDGEFEEKVENVSKGIRTHQKKTPTVRQTSTVNEAVQVTRHSMRSVRYRETDEGRTQVENIQPLKKHACLATASENVVPCYKDYMTKRTAKRTKRLMIVDEVSDDDVAVVKPSTTNMSGKSSRRLIIVDNDELSGDNVVVVEPSTLNRSGRLNIGEEDTEQVPSIGEEDTEQVPSAALGFEDIPRDNEDMEETNLVPQSPRCGVSISLLLACTETRDDEDGGVVVGPYEESGDEVTATEESEYYKSLMLELNTRYEEVDYEGEEDGGGFVAVLLAVDPKPAEDIIKLTTQHEISVVAVLPAVSLKPAEDIIKLTTQHEDEERDHKEEGGYREEAETNHHRLGKAAGRKLEMGEKKRRKAKPRSFLLGIEEPMVTIDNLVVAVLSRRIWIRSSLGRDIITLLDDGIMEELTREENEVEARKNVMDTVHEINTTFGLKPRSLCSTADDYVNDDVVNGSQPNPDLVPQLSDSEYLRIAMSIESPKCREEEVSVSGEQDEMVEDDVVRHSVNEDAGKPMDDDVQLDVNDDAENTNNGILKEISPKVMVSGERDEMVEDDVVRHSINEDAGKTVEDDVQLDVEDDASEYKWWDSERNFSKEYVLMGSSGRELDFNDNGDGKQKGQTVEADSDLSSGYASGSDTSGSGGGSLQARKSIETYSASNPSVFSYGNPSTESEETASDVGNSSDGSSEEVSDESFSSTLMVLF</sequence>
<comment type="caution">
    <text evidence="2">The sequence shown here is derived from an EMBL/GenBank/DDBJ whole genome shotgun (WGS) entry which is preliminary data.</text>
</comment>
<name>A0A835MC90_9MAGN</name>
<feature type="region of interest" description="Disordered" evidence="1">
    <location>
        <begin position="320"/>
        <end position="343"/>
    </location>
</feature>
<evidence type="ECO:0000313" key="2">
    <source>
        <dbReference type="EMBL" id="KAF9624322.1"/>
    </source>
</evidence>
<organism evidence="2 3">
    <name type="scientific">Coptis chinensis</name>
    <dbReference type="NCBI Taxonomy" id="261450"/>
    <lineage>
        <taxon>Eukaryota</taxon>
        <taxon>Viridiplantae</taxon>
        <taxon>Streptophyta</taxon>
        <taxon>Embryophyta</taxon>
        <taxon>Tracheophyta</taxon>
        <taxon>Spermatophyta</taxon>
        <taxon>Magnoliopsida</taxon>
        <taxon>Ranunculales</taxon>
        <taxon>Ranunculaceae</taxon>
        <taxon>Coptidoideae</taxon>
        <taxon>Coptis</taxon>
    </lineage>
</organism>
<dbReference type="AlphaFoldDB" id="A0A835MC90"/>
<dbReference type="Proteomes" id="UP000631114">
    <property type="component" value="Unassembled WGS sequence"/>
</dbReference>
<accession>A0A835MC90</accession>
<feature type="region of interest" description="Disordered" evidence="1">
    <location>
        <begin position="612"/>
        <end position="707"/>
    </location>
</feature>
<gene>
    <name evidence="2" type="ORF">IFM89_009230</name>
</gene>
<feature type="compositionally biased region" description="Polar residues" evidence="1">
    <location>
        <begin position="657"/>
        <end position="674"/>
    </location>
</feature>
<protein>
    <submittedName>
        <fullName evidence="2">Uncharacterized protein</fullName>
    </submittedName>
</protein>
<keyword evidence="3" id="KW-1185">Reference proteome</keyword>
<proteinExistence type="predicted"/>
<feature type="compositionally biased region" description="Basic and acidic residues" evidence="1">
    <location>
        <begin position="320"/>
        <end position="342"/>
    </location>
</feature>
<evidence type="ECO:0000256" key="1">
    <source>
        <dbReference type="SAM" id="MobiDB-lite"/>
    </source>
</evidence>
<reference evidence="2 3" key="1">
    <citation type="submission" date="2020-10" db="EMBL/GenBank/DDBJ databases">
        <title>The Coptis chinensis genome and diversification of protoberbering-type alkaloids.</title>
        <authorList>
            <person name="Wang B."/>
            <person name="Shu S."/>
            <person name="Song C."/>
            <person name="Liu Y."/>
        </authorList>
    </citation>
    <scope>NUCLEOTIDE SEQUENCE [LARGE SCALE GENOMIC DNA]</scope>
    <source>
        <strain evidence="2">HL-2020</strain>
        <tissue evidence="2">Leaf</tissue>
    </source>
</reference>
<evidence type="ECO:0000313" key="3">
    <source>
        <dbReference type="Proteomes" id="UP000631114"/>
    </source>
</evidence>
<dbReference type="EMBL" id="JADFTS010000001">
    <property type="protein sequence ID" value="KAF9624322.1"/>
    <property type="molecule type" value="Genomic_DNA"/>
</dbReference>